<keyword evidence="4" id="KW-1185">Reference proteome</keyword>
<feature type="domain" description="YdbS-like PH" evidence="2">
    <location>
        <begin position="70"/>
        <end position="149"/>
    </location>
</feature>
<dbReference type="PANTHER" id="PTHR34473">
    <property type="entry name" value="UPF0699 TRANSMEMBRANE PROTEIN YDBS"/>
    <property type="match status" value="1"/>
</dbReference>
<dbReference type="InterPro" id="IPR014529">
    <property type="entry name" value="UCP026631"/>
</dbReference>
<gene>
    <name evidence="3" type="ORF">GCM10009332_13790</name>
</gene>
<reference evidence="3" key="1">
    <citation type="journal article" date="2014" name="Int. J. Syst. Evol. Microbiol.">
        <title>Complete genome sequence of Corynebacterium casei LMG S-19264T (=DSM 44701T), isolated from a smear-ripened cheese.</title>
        <authorList>
            <consortium name="US DOE Joint Genome Institute (JGI-PGF)"/>
            <person name="Walter F."/>
            <person name="Albersmeier A."/>
            <person name="Kalinowski J."/>
            <person name="Ruckert C."/>
        </authorList>
    </citation>
    <scope>NUCLEOTIDE SEQUENCE</scope>
    <source>
        <strain evidence="3">JCM 30804</strain>
    </source>
</reference>
<dbReference type="AlphaFoldDB" id="A0A917N8X4"/>
<feature type="transmembrane region" description="Helical" evidence="1">
    <location>
        <begin position="21"/>
        <end position="39"/>
    </location>
</feature>
<feature type="domain" description="YdbS-like PH" evidence="2">
    <location>
        <begin position="429"/>
        <end position="504"/>
    </location>
</feature>
<feature type="transmembrane region" description="Helical" evidence="1">
    <location>
        <begin position="410"/>
        <end position="429"/>
    </location>
</feature>
<feature type="transmembrane region" description="Helical" evidence="1">
    <location>
        <begin position="207"/>
        <end position="223"/>
    </location>
</feature>
<dbReference type="Pfam" id="PF03703">
    <property type="entry name" value="bPH_2"/>
    <property type="match status" value="3"/>
</dbReference>
<dbReference type="Proteomes" id="UP000613743">
    <property type="component" value="Unassembled WGS sequence"/>
</dbReference>
<keyword evidence="1" id="KW-1133">Transmembrane helix</keyword>
<reference evidence="3" key="2">
    <citation type="submission" date="2020-09" db="EMBL/GenBank/DDBJ databases">
        <authorList>
            <person name="Sun Q."/>
            <person name="Ohkuma M."/>
        </authorList>
    </citation>
    <scope>NUCLEOTIDE SEQUENCE</scope>
    <source>
        <strain evidence="3">JCM 30804</strain>
    </source>
</reference>
<comment type="caution">
    <text evidence="3">The sequence shown here is derived from an EMBL/GenBank/DDBJ whole genome shotgun (WGS) entry which is preliminary data.</text>
</comment>
<evidence type="ECO:0000259" key="2">
    <source>
        <dbReference type="Pfam" id="PF03703"/>
    </source>
</evidence>
<protein>
    <recommendedName>
        <fullName evidence="2">YdbS-like PH domain-containing protein</fullName>
    </recommendedName>
</protein>
<keyword evidence="1" id="KW-0812">Transmembrane</keyword>
<proteinExistence type="predicted"/>
<feature type="transmembrane region" description="Helical" evidence="1">
    <location>
        <begin position="51"/>
        <end position="71"/>
    </location>
</feature>
<feature type="domain" description="YdbS-like PH" evidence="2">
    <location>
        <begin position="283"/>
        <end position="335"/>
    </location>
</feature>
<dbReference type="PIRSF" id="PIRSF026631">
    <property type="entry name" value="UCP026631"/>
    <property type="match status" value="1"/>
</dbReference>
<dbReference type="InterPro" id="IPR005182">
    <property type="entry name" value="YdbS-like_PH"/>
</dbReference>
<keyword evidence="1" id="KW-0472">Membrane</keyword>
<accession>A0A917N8X4</accession>
<sequence>MGSKLSQWTKLSPWSVVSFTFNNFRLLLTNAYAILPFVYTGWNQGFDSPWMIAATSAILLLILVASIVKWLKFRYRLQDQQLDILSGLLFTKADKIPFNKIQNVRMQQPFYFRPVGLYSLVVETAGSKHDEASLAAIPYRHAIRLKKQLLAASQQAHTSLNSDAAQNIASSEHTISTANTAQGLASSTLVSKSFTDLIKFGFYQNNFLWFAIIAGPIFSQLPWEDILEIQAVNDGLDWYLAITQGNIGLQAIVVILAILLSYMLFSMISIVSAILKYFPYKLSLQQDTLHRTGGVLAKQHDAMRLKRIQVVRFSQPIFGRIFKLWTIDFKQVKGHEVEKRGQHMLVPSMSSHDIANLLPQLEQLSIQAHALPPQRQGIHPLWFWRRLSWLILAATIISAASVQWLGIPELAPIIMLVVGIMIAVNYLTYRQWGFHKSDNDLWIHKGTFARAWHCLPLSKVQHVNLMQTPSQRKRGLATLYIGLASGTLELPYIELSQARAIAEHALSLVTSDNRNWI</sequence>
<organism evidence="3 4">
    <name type="scientific">Shewanella gelidii</name>
    <dbReference type="NCBI Taxonomy" id="1642821"/>
    <lineage>
        <taxon>Bacteria</taxon>
        <taxon>Pseudomonadati</taxon>
        <taxon>Pseudomonadota</taxon>
        <taxon>Gammaproteobacteria</taxon>
        <taxon>Alteromonadales</taxon>
        <taxon>Shewanellaceae</taxon>
        <taxon>Shewanella</taxon>
    </lineage>
</organism>
<feature type="transmembrane region" description="Helical" evidence="1">
    <location>
        <begin position="387"/>
        <end position="404"/>
    </location>
</feature>
<dbReference type="PANTHER" id="PTHR34473:SF2">
    <property type="entry name" value="UPF0699 TRANSMEMBRANE PROTEIN YDBT"/>
    <property type="match status" value="1"/>
</dbReference>
<evidence type="ECO:0000313" key="4">
    <source>
        <dbReference type="Proteomes" id="UP000613743"/>
    </source>
</evidence>
<name>A0A917N8X4_9GAMM</name>
<feature type="transmembrane region" description="Helical" evidence="1">
    <location>
        <begin position="247"/>
        <end position="275"/>
    </location>
</feature>
<evidence type="ECO:0000313" key="3">
    <source>
        <dbReference type="EMBL" id="GGI77669.1"/>
    </source>
</evidence>
<dbReference type="EMBL" id="BMPZ01000003">
    <property type="protein sequence ID" value="GGI77669.1"/>
    <property type="molecule type" value="Genomic_DNA"/>
</dbReference>
<evidence type="ECO:0000256" key="1">
    <source>
        <dbReference type="SAM" id="Phobius"/>
    </source>
</evidence>